<gene>
    <name evidence="2" type="ordered locus">CJA_3642</name>
</gene>
<dbReference type="GO" id="GO:0006644">
    <property type="term" value="P:phospholipid metabolic process"/>
    <property type="evidence" value="ECO:0007669"/>
    <property type="project" value="InterPro"/>
</dbReference>
<dbReference type="InterPro" id="IPR036444">
    <property type="entry name" value="PLipase_A2_dom_sf"/>
</dbReference>
<evidence type="ECO:0000256" key="1">
    <source>
        <dbReference type="SAM" id="SignalP"/>
    </source>
</evidence>
<dbReference type="GO" id="GO:0050482">
    <property type="term" value="P:arachidonate secretion"/>
    <property type="evidence" value="ECO:0007669"/>
    <property type="project" value="InterPro"/>
</dbReference>
<dbReference type="HOGENOM" id="CLU_129234_0_0_6"/>
<proteinExistence type="predicted"/>
<dbReference type="Proteomes" id="UP000001036">
    <property type="component" value="Chromosome"/>
</dbReference>
<feature type="signal peptide" evidence="1">
    <location>
        <begin position="1"/>
        <end position="21"/>
    </location>
</feature>
<evidence type="ECO:0000313" key="3">
    <source>
        <dbReference type="Proteomes" id="UP000001036"/>
    </source>
</evidence>
<protein>
    <submittedName>
        <fullName evidence="2">Putative helicase</fullName>
    </submittedName>
</protein>
<dbReference type="EMBL" id="CP000934">
    <property type="protein sequence ID" value="ACE83485.1"/>
    <property type="molecule type" value="Genomic_DNA"/>
</dbReference>
<dbReference type="GO" id="GO:0004623">
    <property type="term" value="F:phospholipase A2 activity"/>
    <property type="evidence" value="ECO:0007669"/>
    <property type="project" value="InterPro"/>
</dbReference>
<dbReference type="RefSeq" id="WP_012489217.1">
    <property type="nucleotide sequence ID" value="NC_010995.1"/>
</dbReference>
<organism evidence="2 3">
    <name type="scientific">Cellvibrio japonicus (strain Ueda107)</name>
    <name type="common">Pseudomonas fluorescens subsp. cellulosa</name>
    <dbReference type="NCBI Taxonomy" id="498211"/>
    <lineage>
        <taxon>Bacteria</taxon>
        <taxon>Pseudomonadati</taxon>
        <taxon>Pseudomonadota</taxon>
        <taxon>Gammaproteobacteria</taxon>
        <taxon>Cellvibrionales</taxon>
        <taxon>Cellvibrionaceae</taxon>
        <taxon>Cellvibrio</taxon>
    </lineage>
</organism>
<accession>B3PH47</accession>
<reference evidence="2 3" key="1">
    <citation type="journal article" date="2008" name="J. Bacteriol.">
        <title>Insights into plant cell wall degradation from the genome sequence of the soil bacterium Cellvibrio japonicus.</title>
        <authorList>
            <person name="Deboy R.T."/>
            <person name="Mongodin E.F."/>
            <person name="Fouts D.E."/>
            <person name="Tailford L.E."/>
            <person name="Khouri H."/>
            <person name="Emerson J.B."/>
            <person name="Mohamoud Y."/>
            <person name="Watkins K."/>
            <person name="Henrissat B."/>
            <person name="Gilbert H.J."/>
            <person name="Nelson K.E."/>
        </authorList>
    </citation>
    <scope>NUCLEOTIDE SEQUENCE [LARGE SCALE GENOMIC DNA]</scope>
    <source>
        <strain evidence="2 3">Ueda107</strain>
    </source>
</reference>
<dbReference type="eggNOG" id="COG2303">
    <property type="taxonomic scope" value="Bacteria"/>
</dbReference>
<name>B3PH47_CELJU</name>
<dbReference type="STRING" id="498211.CJA_3642"/>
<sequence length="159" mass="17841">MRLPVYIASLLLAGLAVHGVADELKPFTTDGCTFWPEGPPGRPNLWRHCCVAHDLAYWQGGSQTQRLAADQALKSCLRDAHSALVASHVYWNVRIGGAAYWPTGFRWGYGWPYWQDGWWRGYALPTPEQQVQISQLLPDALRLVEEDARLNPPPMAGDE</sequence>
<keyword evidence="2" id="KW-0547">Nucleotide-binding</keyword>
<dbReference type="AlphaFoldDB" id="B3PH47"/>
<keyword evidence="3" id="KW-1185">Reference proteome</keyword>
<evidence type="ECO:0000313" key="2">
    <source>
        <dbReference type="EMBL" id="ACE83485.1"/>
    </source>
</evidence>
<keyword evidence="1" id="KW-0732">Signal</keyword>
<keyword evidence="2" id="KW-0067">ATP-binding</keyword>
<dbReference type="SUPFAM" id="SSF48619">
    <property type="entry name" value="Phospholipase A2, PLA2"/>
    <property type="match status" value="1"/>
</dbReference>
<feature type="chain" id="PRO_5002793924" evidence="1">
    <location>
        <begin position="22"/>
        <end position="159"/>
    </location>
</feature>
<keyword evidence="2" id="KW-0347">Helicase</keyword>
<dbReference type="GO" id="GO:0004386">
    <property type="term" value="F:helicase activity"/>
    <property type="evidence" value="ECO:0007669"/>
    <property type="project" value="UniProtKB-KW"/>
</dbReference>
<keyword evidence="2" id="KW-0378">Hydrolase</keyword>
<dbReference type="OrthoDB" id="7855474at2"/>
<dbReference type="KEGG" id="cja:CJA_3642"/>